<name>A0A1Y2EZE3_PROLT</name>
<organism evidence="7 8">
    <name type="scientific">Protomyces lactucae-debilis</name>
    <dbReference type="NCBI Taxonomy" id="2754530"/>
    <lineage>
        <taxon>Eukaryota</taxon>
        <taxon>Fungi</taxon>
        <taxon>Dikarya</taxon>
        <taxon>Ascomycota</taxon>
        <taxon>Taphrinomycotina</taxon>
        <taxon>Taphrinomycetes</taxon>
        <taxon>Taphrinales</taxon>
        <taxon>Protomycetaceae</taxon>
        <taxon>Protomyces</taxon>
    </lineage>
</organism>
<dbReference type="AlphaFoldDB" id="A0A1Y2EZE3"/>
<dbReference type="GO" id="GO:0022857">
    <property type="term" value="F:transmembrane transporter activity"/>
    <property type="evidence" value="ECO:0007669"/>
    <property type="project" value="InterPro"/>
</dbReference>
<dbReference type="Proteomes" id="UP000193685">
    <property type="component" value="Unassembled WGS sequence"/>
</dbReference>
<feature type="domain" description="Major facilitator superfamily (MFS) profile" evidence="6">
    <location>
        <begin position="44"/>
        <end position="476"/>
    </location>
</feature>
<dbReference type="PANTHER" id="PTHR23507">
    <property type="entry name" value="ZGC:174356"/>
    <property type="match status" value="1"/>
</dbReference>
<dbReference type="OrthoDB" id="194139at2759"/>
<dbReference type="PANTHER" id="PTHR23507:SF1">
    <property type="entry name" value="FI18259P1-RELATED"/>
    <property type="match status" value="1"/>
</dbReference>
<feature type="transmembrane region" description="Helical" evidence="5">
    <location>
        <begin position="359"/>
        <end position="377"/>
    </location>
</feature>
<dbReference type="SUPFAM" id="SSF103473">
    <property type="entry name" value="MFS general substrate transporter"/>
    <property type="match status" value="1"/>
</dbReference>
<dbReference type="GO" id="GO:0016020">
    <property type="term" value="C:membrane"/>
    <property type="evidence" value="ECO:0007669"/>
    <property type="project" value="UniProtKB-SubCell"/>
</dbReference>
<keyword evidence="3 5" id="KW-1133">Transmembrane helix</keyword>
<evidence type="ECO:0000256" key="4">
    <source>
        <dbReference type="ARBA" id="ARBA00023136"/>
    </source>
</evidence>
<evidence type="ECO:0000259" key="6">
    <source>
        <dbReference type="PROSITE" id="PS50850"/>
    </source>
</evidence>
<comment type="subcellular location">
    <subcellularLocation>
        <location evidence="1">Membrane</location>
        <topology evidence="1">Multi-pass membrane protein</topology>
    </subcellularLocation>
</comment>
<dbReference type="OMA" id="ISPWIPC"/>
<reference evidence="7 8" key="1">
    <citation type="submission" date="2016-07" db="EMBL/GenBank/DDBJ databases">
        <title>Pervasive Adenine N6-methylation of Active Genes in Fungi.</title>
        <authorList>
            <consortium name="DOE Joint Genome Institute"/>
            <person name="Mondo S.J."/>
            <person name="Dannebaum R.O."/>
            <person name="Kuo R.C."/>
            <person name="Labutti K."/>
            <person name="Haridas S."/>
            <person name="Kuo A."/>
            <person name="Salamov A."/>
            <person name="Ahrendt S.R."/>
            <person name="Lipzen A."/>
            <person name="Sullivan W."/>
            <person name="Andreopoulos W.B."/>
            <person name="Clum A."/>
            <person name="Lindquist E."/>
            <person name="Daum C."/>
            <person name="Ramamoorthy G.K."/>
            <person name="Gryganskyi A."/>
            <person name="Culley D."/>
            <person name="Magnuson J.K."/>
            <person name="James T.Y."/>
            <person name="O'Malley M.A."/>
            <person name="Stajich J.E."/>
            <person name="Spatafora J.W."/>
            <person name="Visel A."/>
            <person name="Grigoriev I.V."/>
        </authorList>
    </citation>
    <scope>NUCLEOTIDE SEQUENCE [LARGE SCALE GENOMIC DNA]</scope>
    <source>
        <strain evidence="7 8">12-1054</strain>
    </source>
</reference>
<dbReference type="InterPro" id="IPR020846">
    <property type="entry name" value="MFS_dom"/>
</dbReference>
<feature type="transmembrane region" description="Helical" evidence="5">
    <location>
        <begin position="416"/>
        <end position="443"/>
    </location>
</feature>
<feature type="transmembrane region" description="Helical" evidence="5">
    <location>
        <begin position="163"/>
        <end position="189"/>
    </location>
</feature>
<dbReference type="RefSeq" id="XP_040722841.1">
    <property type="nucleotide sequence ID" value="XM_040869984.1"/>
</dbReference>
<evidence type="ECO:0000256" key="3">
    <source>
        <dbReference type="ARBA" id="ARBA00022989"/>
    </source>
</evidence>
<feature type="transmembrane region" description="Helical" evidence="5">
    <location>
        <begin position="230"/>
        <end position="249"/>
    </location>
</feature>
<dbReference type="Pfam" id="PF07690">
    <property type="entry name" value="MFS_1"/>
    <property type="match status" value="1"/>
</dbReference>
<feature type="transmembrane region" description="Helical" evidence="5">
    <location>
        <begin position="136"/>
        <end position="157"/>
    </location>
</feature>
<evidence type="ECO:0000256" key="2">
    <source>
        <dbReference type="ARBA" id="ARBA00022692"/>
    </source>
</evidence>
<feature type="transmembrane region" description="Helical" evidence="5">
    <location>
        <begin position="383"/>
        <end position="404"/>
    </location>
</feature>
<evidence type="ECO:0000313" key="7">
    <source>
        <dbReference type="EMBL" id="ORY77001.1"/>
    </source>
</evidence>
<gene>
    <name evidence="7" type="ORF">BCR37DRAFT_382993</name>
</gene>
<accession>A0A1Y2EZE3</accession>
<dbReference type="InterPro" id="IPR011701">
    <property type="entry name" value="MFS"/>
</dbReference>
<dbReference type="EMBL" id="MCFI01000021">
    <property type="protein sequence ID" value="ORY77001.1"/>
    <property type="molecule type" value="Genomic_DNA"/>
</dbReference>
<evidence type="ECO:0000313" key="8">
    <source>
        <dbReference type="Proteomes" id="UP000193685"/>
    </source>
</evidence>
<comment type="caution">
    <text evidence="7">The sequence shown here is derived from an EMBL/GenBank/DDBJ whole genome shotgun (WGS) entry which is preliminary data.</text>
</comment>
<dbReference type="InterPro" id="IPR036259">
    <property type="entry name" value="MFS_trans_sf"/>
</dbReference>
<feature type="transmembrane region" description="Helical" evidence="5">
    <location>
        <begin position="201"/>
        <end position="224"/>
    </location>
</feature>
<protein>
    <submittedName>
        <fullName evidence="7">Major facilitator superfamily domain-containing protein</fullName>
    </submittedName>
</protein>
<feature type="transmembrane region" description="Helical" evidence="5">
    <location>
        <begin position="287"/>
        <end position="312"/>
    </location>
</feature>
<keyword evidence="4 5" id="KW-0472">Membrane</keyword>
<sequence>MAAQLALAPEEPDASTPLLISKIAEHSHDAETECVSGLASRAFVLLVTASGLILLATTAHSVSDLALARYIYCRQKYPDSGLQPYMLAEEKRCFDKDISQKVAFLMGLLPMAEGIPNTFLVLLYGKFSDTWGRRPIFIAVSLGALVQLLAMIVSATWPSIGVWPMYVGAIFSGLCGSGPALKTAIWCYLCEVLPEKSRMIGISWFTAMSYGTYVVGPILGAWLLRFGLSTPLWFGVIMMSFDLVILCWLPESLQKSESASSEEVSTYVQTFKESFAGVRLLFSRRTAFILGSIALMWTFTTGTMLIFVQHLINYFGWSTTEGASFYSAFALSKVTVYLFVVPAVTRFCQPRVRNFDYKLLKWGILGFGSSYVCYALVRNTLFLPFIILLQALSSPFTVAMRIFIADLAPPSEIGRVFAAISLVEGLGDLSGPFVWNGIYAWLLGKSKEASSLVFLLTASVFFVGHISTYFLPRDLRPSMSEA</sequence>
<feature type="transmembrane region" description="Helical" evidence="5">
    <location>
        <begin position="449"/>
        <end position="471"/>
    </location>
</feature>
<evidence type="ECO:0000256" key="1">
    <source>
        <dbReference type="ARBA" id="ARBA00004141"/>
    </source>
</evidence>
<keyword evidence="8" id="KW-1185">Reference proteome</keyword>
<keyword evidence="2 5" id="KW-0812">Transmembrane</keyword>
<feature type="transmembrane region" description="Helical" evidence="5">
    <location>
        <begin position="102"/>
        <end position="124"/>
    </location>
</feature>
<dbReference type="GeneID" id="63786583"/>
<evidence type="ECO:0000256" key="5">
    <source>
        <dbReference type="SAM" id="Phobius"/>
    </source>
</evidence>
<feature type="transmembrane region" description="Helical" evidence="5">
    <location>
        <begin position="324"/>
        <end position="347"/>
    </location>
</feature>
<proteinExistence type="predicted"/>
<dbReference type="PROSITE" id="PS50850">
    <property type="entry name" value="MFS"/>
    <property type="match status" value="1"/>
</dbReference>
<dbReference type="Gene3D" id="1.20.1250.20">
    <property type="entry name" value="MFS general substrate transporter like domains"/>
    <property type="match status" value="1"/>
</dbReference>
<feature type="transmembrane region" description="Helical" evidence="5">
    <location>
        <begin position="42"/>
        <end position="62"/>
    </location>
</feature>